<feature type="domain" description="ABC transmembrane type-1" evidence="6">
    <location>
        <begin position="76"/>
        <end position="275"/>
    </location>
</feature>
<feature type="transmembrane region" description="Helical" evidence="5">
    <location>
        <begin position="154"/>
        <end position="175"/>
    </location>
</feature>
<evidence type="ECO:0000256" key="5">
    <source>
        <dbReference type="RuleBase" id="RU363032"/>
    </source>
</evidence>
<dbReference type="PANTHER" id="PTHR43496">
    <property type="entry name" value="PROTEIN LPLB"/>
    <property type="match status" value="1"/>
</dbReference>
<feature type="transmembrane region" description="Helical" evidence="5">
    <location>
        <begin position="115"/>
        <end position="134"/>
    </location>
</feature>
<comment type="subcellular location">
    <subcellularLocation>
        <location evidence="5">Cell membrane</location>
        <topology evidence="5">Multi-pass membrane protein</topology>
    </subcellularLocation>
    <subcellularLocation>
        <location evidence="1">Membrane</location>
        <topology evidence="1">Multi-pass membrane protein</topology>
    </subcellularLocation>
</comment>
<gene>
    <name evidence="7" type="ORF">LJD61_12015</name>
</gene>
<evidence type="ECO:0000256" key="4">
    <source>
        <dbReference type="ARBA" id="ARBA00023136"/>
    </source>
</evidence>
<sequence length="575" mass="62362">MRSLLNNLKNNKRVFLKKDTLIYDLIETILIIGVVLSVLIFILGPVAAVLKESFMHKGNPDLKNFQYAFSRGGKLLLNSVFSAGLATALTLIFAVCIAVYGTFSRGLLKKIMPSMLMLTMISPPFVASLAYITLFGRRGLITHKLLGLTINPYGWHGVVLMQALGSISIAALIILGTLKSMDGSLIDASSDLGAGHWHTVKNVVLPAARPGIIAAGFLTFIRCLSDFGTPIIIGGKFNVLATQAYLEVISSSNLPAASAMSVLLLLPALLAFAYYNHSIKSLKLHGGSNTKSQLREASLRLDGPIGFALKLICWLYIGAMLAQYGSILLSAVSYYRGGSIVFTLEYVKAMRYGKLRSFFRSLWYSFVAGITAGLLGNLFAYYTVKRRIWGSKLLDFAASLPYIIPGTFFGIGYILAFRNYPLKLTGTGMIVLLNCIFRQLPTASKAASSVLVGINPDLENGARDLGAPKLLALKDIVFPLLRPAFAVSFINTFTATMTTVGAIIFIISPSAKLATVEMFDTLRNGDYGVGAVIANMIIYSTLIINILFSRFVLKEKSVKGVMSNVSSDKRFGQAL</sequence>
<feature type="transmembrane region" description="Helical" evidence="5">
    <location>
        <begin position="527"/>
        <end position="553"/>
    </location>
</feature>
<feature type="domain" description="ABC transmembrane type-1" evidence="6">
    <location>
        <begin position="358"/>
        <end position="548"/>
    </location>
</feature>
<dbReference type="CDD" id="cd06261">
    <property type="entry name" value="TM_PBP2"/>
    <property type="match status" value="2"/>
</dbReference>
<feature type="transmembrane region" description="Helical" evidence="5">
    <location>
        <begin position="80"/>
        <end position="103"/>
    </location>
</feature>
<organism evidence="7 8">
    <name type="scientific">Lutispora saccharofermentans</name>
    <dbReference type="NCBI Taxonomy" id="3024236"/>
    <lineage>
        <taxon>Bacteria</taxon>
        <taxon>Bacillati</taxon>
        <taxon>Bacillota</taxon>
        <taxon>Clostridia</taxon>
        <taxon>Lutisporales</taxon>
        <taxon>Lutisporaceae</taxon>
        <taxon>Lutispora</taxon>
    </lineage>
</organism>
<keyword evidence="4 5" id="KW-0472">Membrane</keyword>
<feature type="transmembrane region" description="Helical" evidence="5">
    <location>
        <begin position="323"/>
        <end position="342"/>
    </location>
</feature>
<dbReference type="PROSITE" id="PS50928">
    <property type="entry name" value="ABC_TM1"/>
    <property type="match status" value="2"/>
</dbReference>
<name>A0ABT1NG74_9FIRM</name>
<dbReference type="RefSeq" id="WP_255227789.1">
    <property type="nucleotide sequence ID" value="NZ_JAJEKE010000010.1"/>
</dbReference>
<keyword evidence="2 5" id="KW-0812">Transmembrane</keyword>
<accession>A0ABT1NG74</accession>
<dbReference type="Gene3D" id="1.10.3720.10">
    <property type="entry name" value="MetI-like"/>
    <property type="match status" value="2"/>
</dbReference>
<keyword evidence="8" id="KW-1185">Reference proteome</keyword>
<dbReference type="Proteomes" id="UP001651880">
    <property type="component" value="Unassembled WGS sequence"/>
</dbReference>
<dbReference type="SUPFAM" id="SSF161098">
    <property type="entry name" value="MetI-like"/>
    <property type="match status" value="2"/>
</dbReference>
<reference evidence="7 8" key="1">
    <citation type="submission" date="2021-10" db="EMBL/GenBank/DDBJ databases">
        <title>Lutispora strain m25 sp. nov., a thermophilic, non-spore-forming bacterium isolated from a lab-scale methanogenic bioreactor digesting anaerobic sludge.</title>
        <authorList>
            <person name="El Houari A."/>
            <person name="Mcdonald J."/>
        </authorList>
    </citation>
    <scope>NUCLEOTIDE SEQUENCE [LARGE SCALE GENOMIC DNA]</scope>
    <source>
        <strain evidence="8">m25</strain>
    </source>
</reference>
<evidence type="ECO:0000256" key="1">
    <source>
        <dbReference type="ARBA" id="ARBA00004141"/>
    </source>
</evidence>
<feature type="transmembrane region" description="Helical" evidence="5">
    <location>
        <begin position="21"/>
        <end position="50"/>
    </location>
</feature>
<dbReference type="EMBL" id="JAJEKE010000010">
    <property type="protein sequence ID" value="MCQ1530270.1"/>
    <property type="molecule type" value="Genomic_DNA"/>
</dbReference>
<keyword evidence="3 5" id="KW-1133">Transmembrane helix</keyword>
<feature type="transmembrane region" description="Helical" evidence="5">
    <location>
        <begin position="254"/>
        <end position="276"/>
    </location>
</feature>
<proteinExistence type="inferred from homology"/>
<evidence type="ECO:0000256" key="3">
    <source>
        <dbReference type="ARBA" id="ARBA00022989"/>
    </source>
</evidence>
<dbReference type="InterPro" id="IPR000515">
    <property type="entry name" value="MetI-like"/>
</dbReference>
<comment type="similarity">
    <text evidence="5">Belongs to the binding-protein-dependent transport system permease family.</text>
</comment>
<evidence type="ECO:0000259" key="6">
    <source>
        <dbReference type="PROSITE" id="PS50928"/>
    </source>
</evidence>
<comment type="caution">
    <text evidence="7">The sequence shown here is derived from an EMBL/GenBank/DDBJ whole genome shotgun (WGS) entry which is preliminary data.</text>
</comment>
<dbReference type="PANTHER" id="PTHR43496:SF1">
    <property type="entry name" value="POLYGALACTURONAN_RHAMNOGALACTURONAN TRANSPORT SYSTEM PERMEASE PROTEIN YTEP"/>
    <property type="match status" value="1"/>
</dbReference>
<evidence type="ECO:0000313" key="7">
    <source>
        <dbReference type="EMBL" id="MCQ1530270.1"/>
    </source>
</evidence>
<keyword evidence="5" id="KW-0813">Transport</keyword>
<feature type="transmembrane region" description="Helical" evidence="5">
    <location>
        <begin position="396"/>
        <end position="416"/>
    </location>
</feature>
<evidence type="ECO:0000256" key="2">
    <source>
        <dbReference type="ARBA" id="ARBA00022692"/>
    </source>
</evidence>
<feature type="transmembrane region" description="Helical" evidence="5">
    <location>
        <begin position="362"/>
        <end position="384"/>
    </location>
</feature>
<dbReference type="Pfam" id="PF00528">
    <property type="entry name" value="BPD_transp_1"/>
    <property type="match status" value="2"/>
</dbReference>
<protein>
    <submittedName>
        <fullName evidence="7">Iron ABC transporter permease</fullName>
    </submittedName>
</protein>
<feature type="transmembrane region" description="Helical" evidence="5">
    <location>
        <begin position="484"/>
        <end position="507"/>
    </location>
</feature>
<evidence type="ECO:0000313" key="8">
    <source>
        <dbReference type="Proteomes" id="UP001651880"/>
    </source>
</evidence>
<dbReference type="InterPro" id="IPR035906">
    <property type="entry name" value="MetI-like_sf"/>
</dbReference>